<evidence type="ECO:0000313" key="2">
    <source>
        <dbReference type="EMBL" id="MCU4742532.1"/>
    </source>
</evidence>
<evidence type="ECO:0008006" key="4">
    <source>
        <dbReference type="Google" id="ProtNLM"/>
    </source>
</evidence>
<sequence length="588" mass="62133">MSSNSSSSSSSSATGDVGREVAYRLFAAEYDDASLSHAESDEERAPNYVITPTGARVNRLFAVGTLTEITPVNDEMLRARIVDPTGAFVVYAGQYQPEALAFLEGAEPPLFVAVTGKARTFQPEDSERVYTSVRPESLATVDAETRDRWVVTTAEQTIERVGAYATAAGIDASGDELTDVLRENGLEEGLARGIPLAQDHYGTTPDYLAGLHELAADAVRVVAGERDEVGSFALAPNGTDGRGATFADLAGVGGLDVDVDEAVGSDVTASPDPDTASTTAADDGSVGSEAVTESEPETATTATDDSEGDALESDSSSDTDAVVESDVEVDETVSADDSAEITERETETETTDDIEGDDTEETDEATDVDSSTDDLETVDSSDFDDDMYEMDEEERAEIEAEFGTEFTTGAEVDEPGEADIDVPEPDDELEAETEAETGSAADVDVDTEESEAETETETETEGETEAEAETESGGLGDFQTESDGLEDSSGESEAETETETETESETDPEPSSETDDTGEEPAEDVDLQEYVVDTMRELDDGSGADRTAIVETVAEETGADEDDVDDAIEDALMGGQCYEPDDETLKPI</sequence>
<feature type="compositionally biased region" description="Low complexity" evidence="1">
    <location>
        <begin position="268"/>
        <end position="303"/>
    </location>
</feature>
<evidence type="ECO:0000256" key="1">
    <source>
        <dbReference type="SAM" id="MobiDB-lite"/>
    </source>
</evidence>
<dbReference type="RefSeq" id="WP_338004358.1">
    <property type="nucleotide sequence ID" value="NZ_JAOPKA010000009.1"/>
</dbReference>
<dbReference type="EMBL" id="JAOPKA010000009">
    <property type="protein sequence ID" value="MCU4742532.1"/>
    <property type="molecule type" value="Genomic_DNA"/>
</dbReference>
<feature type="region of interest" description="Disordered" evidence="1">
    <location>
        <begin position="264"/>
        <end position="529"/>
    </location>
</feature>
<feature type="compositionally biased region" description="Acidic residues" evidence="1">
    <location>
        <begin position="443"/>
        <end position="470"/>
    </location>
</feature>
<name>A0AAP2Z0E2_9EURY</name>
<accession>A0AAP2Z0E2</accession>
<feature type="compositionally biased region" description="Acidic residues" evidence="1">
    <location>
        <begin position="304"/>
        <end position="340"/>
    </location>
</feature>
<comment type="caution">
    <text evidence="2">The sequence shown here is derived from an EMBL/GenBank/DDBJ whole genome shotgun (WGS) entry which is preliminary data.</text>
</comment>
<dbReference type="Gene3D" id="1.10.10.10">
    <property type="entry name" value="Winged helix-like DNA-binding domain superfamily/Winged helix DNA-binding domain"/>
    <property type="match status" value="1"/>
</dbReference>
<gene>
    <name evidence="2" type="ORF">OB960_14130</name>
</gene>
<protein>
    <recommendedName>
        <fullName evidence="4">Rpa-associated protein</fullName>
    </recommendedName>
</protein>
<reference evidence="2" key="1">
    <citation type="submission" date="2022-09" db="EMBL/GenBank/DDBJ databases">
        <title>Enrichment on poylsaccharides allowed isolation of novel metabolic and taxonomic groups of Haloarchaea.</title>
        <authorList>
            <person name="Sorokin D.Y."/>
            <person name="Elcheninov A.G."/>
            <person name="Khizhniak T.V."/>
            <person name="Kolganova T.V."/>
            <person name="Kublanov I.V."/>
        </authorList>
    </citation>
    <scope>NUCLEOTIDE SEQUENCE</scope>
    <source>
        <strain evidence="2">AArc-xg1-1</strain>
    </source>
</reference>
<proteinExistence type="predicted"/>
<organism evidence="2 3">
    <name type="scientific">Natronoglomus mannanivorans</name>
    <dbReference type="NCBI Taxonomy" id="2979990"/>
    <lineage>
        <taxon>Archaea</taxon>
        <taxon>Methanobacteriati</taxon>
        <taxon>Methanobacteriota</taxon>
        <taxon>Stenosarchaea group</taxon>
        <taxon>Halobacteria</taxon>
        <taxon>Halobacteriales</taxon>
        <taxon>Natrialbaceae</taxon>
        <taxon>Natronoglomus</taxon>
    </lineage>
</organism>
<dbReference type="InterPro" id="IPR036388">
    <property type="entry name" value="WH-like_DNA-bd_sf"/>
</dbReference>
<feature type="compositionally biased region" description="Acidic residues" evidence="1">
    <location>
        <begin position="348"/>
        <end position="402"/>
    </location>
</feature>
<evidence type="ECO:0000313" key="3">
    <source>
        <dbReference type="Proteomes" id="UP001321018"/>
    </source>
</evidence>
<feature type="compositionally biased region" description="Acidic residues" evidence="1">
    <location>
        <begin position="483"/>
        <end position="527"/>
    </location>
</feature>
<feature type="compositionally biased region" description="Acidic residues" evidence="1">
    <location>
        <begin position="411"/>
        <end position="435"/>
    </location>
</feature>
<dbReference type="AlphaFoldDB" id="A0AAP2Z0E2"/>
<dbReference type="Proteomes" id="UP001321018">
    <property type="component" value="Unassembled WGS sequence"/>
</dbReference>